<feature type="compositionally biased region" description="Polar residues" evidence="1">
    <location>
        <begin position="1"/>
        <end position="11"/>
    </location>
</feature>
<organism evidence="2 3">
    <name type="scientific">Branchiostoma lanceolatum</name>
    <name type="common">Common lancelet</name>
    <name type="synonym">Amphioxus lanceolatum</name>
    <dbReference type="NCBI Taxonomy" id="7740"/>
    <lineage>
        <taxon>Eukaryota</taxon>
        <taxon>Metazoa</taxon>
        <taxon>Chordata</taxon>
        <taxon>Cephalochordata</taxon>
        <taxon>Leptocardii</taxon>
        <taxon>Amphioxiformes</taxon>
        <taxon>Branchiostomatidae</taxon>
        <taxon>Branchiostoma</taxon>
    </lineage>
</organism>
<gene>
    <name evidence="2" type="primary">Hypp4229</name>
    <name evidence="2" type="ORF">BLAG_LOCUS22248</name>
</gene>
<reference evidence="2" key="1">
    <citation type="submission" date="2022-01" db="EMBL/GenBank/DDBJ databases">
        <authorList>
            <person name="Braso-Vives M."/>
        </authorList>
    </citation>
    <scope>NUCLEOTIDE SEQUENCE</scope>
</reference>
<protein>
    <submittedName>
        <fullName evidence="2">Hypp4229 protein</fullName>
    </submittedName>
</protein>
<feature type="region of interest" description="Disordered" evidence="1">
    <location>
        <begin position="1"/>
        <end position="22"/>
    </location>
</feature>
<dbReference type="AlphaFoldDB" id="A0A8K0A6D1"/>
<proteinExistence type="predicted"/>
<evidence type="ECO:0000313" key="2">
    <source>
        <dbReference type="EMBL" id="CAH1269681.1"/>
    </source>
</evidence>
<evidence type="ECO:0000313" key="3">
    <source>
        <dbReference type="Proteomes" id="UP000838412"/>
    </source>
</evidence>
<sequence length="95" mass="10939">MVRPSVQSARKQTGDRKSTRLATCAAKRGIRKGRYRPGNLVLKRLHDMSRGKAMLAILRQTWKDQRLCSQKSPRRLVPRDLLLAKRIRGSRSDDN</sequence>
<accession>A0A8K0A6D1</accession>
<keyword evidence="3" id="KW-1185">Reference proteome</keyword>
<name>A0A8K0A6D1_BRALA</name>
<dbReference type="Proteomes" id="UP000838412">
    <property type="component" value="Chromosome 7"/>
</dbReference>
<evidence type="ECO:0000256" key="1">
    <source>
        <dbReference type="SAM" id="MobiDB-lite"/>
    </source>
</evidence>
<dbReference type="EMBL" id="OV696692">
    <property type="protein sequence ID" value="CAH1269681.1"/>
    <property type="molecule type" value="Genomic_DNA"/>
</dbReference>